<dbReference type="AlphaFoldDB" id="A0A517WFV6"/>
<protein>
    <recommendedName>
        <fullName evidence="3">SMI1/KNR4 family protein</fullName>
    </recommendedName>
</protein>
<evidence type="ECO:0000313" key="1">
    <source>
        <dbReference type="EMBL" id="QDU04136.1"/>
    </source>
</evidence>
<reference evidence="1 2" key="1">
    <citation type="submission" date="2019-02" db="EMBL/GenBank/DDBJ databases">
        <title>Deep-cultivation of Planctomycetes and their phenomic and genomic characterization uncovers novel biology.</title>
        <authorList>
            <person name="Wiegand S."/>
            <person name="Jogler M."/>
            <person name="Boedeker C."/>
            <person name="Pinto D."/>
            <person name="Vollmers J."/>
            <person name="Rivas-Marin E."/>
            <person name="Kohn T."/>
            <person name="Peeters S.H."/>
            <person name="Heuer A."/>
            <person name="Rast P."/>
            <person name="Oberbeckmann S."/>
            <person name="Bunk B."/>
            <person name="Jeske O."/>
            <person name="Meyerdierks A."/>
            <person name="Storesund J.E."/>
            <person name="Kallscheuer N."/>
            <person name="Luecker S."/>
            <person name="Lage O.M."/>
            <person name="Pohl T."/>
            <person name="Merkel B.J."/>
            <person name="Hornburger P."/>
            <person name="Mueller R.-W."/>
            <person name="Bruemmer F."/>
            <person name="Labrenz M."/>
            <person name="Spormann A.M."/>
            <person name="Op den Camp H."/>
            <person name="Overmann J."/>
            <person name="Amann R."/>
            <person name="Jetten M.S.M."/>
            <person name="Mascher T."/>
            <person name="Medema M.H."/>
            <person name="Devos D.P."/>
            <person name="Kaster A.-K."/>
            <person name="Ovreas L."/>
            <person name="Rohde M."/>
            <person name="Galperin M.Y."/>
            <person name="Jogler C."/>
        </authorList>
    </citation>
    <scope>NUCLEOTIDE SEQUENCE [LARGE SCALE GENOMIC DNA]</scope>
    <source>
        <strain evidence="1 2">V6</strain>
    </source>
</reference>
<name>A0A517WFV6_9PLAN</name>
<dbReference type="EMBL" id="CP036347">
    <property type="protein sequence ID" value="QDU04136.1"/>
    <property type="molecule type" value="Genomic_DNA"/>
</dbReference>
<gene>
    <name evidence="1" type="ORF">V6x_38630</name>
</gene>
<dbReference type="SUPFAM" id="SSF160631">
    <property type="entry name" value="SMI1/KNR4-like"/>
    <property type="match status" value="1"/>
</dbReference>
<sequence>MSRNENGTTPEIGLPDQNLLQQFVESFSSHDDLLAADDTPAEMLVEQTSATWDSWSEPRTWKPIVRETDASALVPLYQKLPGRLPVFYEQLVLHWRWLEVDLGSLILFANPPGPGLAGLEATLFRDAVLTETLLPAGYVPFGRSSIKYDPICFDLNRMQADSDCPILQFEHEAILCHAKIGDYQQRWSSFRELMTDVIRNAGV</sequence>
<organism evidence="1 2">
    <name type="scientific">Gimesia chilikensis</name>
    <dbReference type="NCBI Taxonomy" id="2605989"/>
    <lineage>
        <taxon>Bacteria</taxon>
        <taxon>Pseudomonadati</taxon>
        <taxon>Planctomycetota</taxon>
        <taxon>Planctomycetia</taxon>
        <taxon>Planctomycetales</taxon>
        <taxon>Planctomycetaceae</taxon>
        <taxon>Gimesia</taxon>
    </lineage>
</organism>
<evidence type="ECO:0000313" key="2">
    <source>
        <dbReference type="Proteomes" id="UP000320722"/>
    </source>
</evidence>
<accession>A0A517WFV6</accession>
<dbReference type="InterPro" id="IPR037883">
    <property type="entry name" value="Knr4/Smi1-like_sf"/>
</dbReference>
<dbReference type="RefSeq" id="WP_145041934.1">
    <property type="nucleotide sequence ID" value="NZ_CP036347.1"/>
</dbReference>
<dbReference type="Proteomes" id="UP000320722">
    <property type="component" value="Chromosome"/>
</dbReference>
<proteinExistence type="predicted"/>
<evidence type="ECO:0008006" key="3">
    <source>
        <dbReference type="Google" id="ProtNLM"/>
    </source>
</evidence>